<proteinExistence type="predicted"/>
<comment type="caution">
    <text evidence="1">The sequence shown here is derived from an EMBL/GenBank/DDBJ whole genome shotgun (WGS) entry which is preliminary data.</text>
</comment>
<dbReference type="InterPro" id="IPR009387">
    <property type="entry name" value="HigB-2"/>
</dbReference>
<keyword evidence="2" id="KW-1185">Reference proteome</keyword>
<name>A0A7W4P7B5_9PROT</name>
<accession>A0A7W4P7B5</accession>
<dbReference type="AlphaFoldDB" id="A0A7W4P7B5"/>
<organism evidence="1 2">
    <name type="scientific">Gluconacetobacter johannae</name>
    <dbReference type="NCBI Taxonomy" id="112140"/>
    <lineage>
        <taxon>Bacteria</taxon>
        <taxon>Pseudomonadati</taxon>
        <taxon>Pseudomonadota</taxon>
        <taxon>Alphaproteobacteria</taxon>
        <taxon>Acetobacterales</taxon>
        <taxon>Acetobacteraceae</taxon>
        <taxon>Gluconacetobacter</taxon>
    </lineage>
</organism>
<reference evidence="1 2" key="1">
    <citation type="submission" date="2020-04" db="EMBL/GenBank/DDBJ databases">
        <title>Description of novel Gluconacetobacter.</title>
        <authorList>
            <person name="Sombolestani A."/>
        </authorList>
    </citation>
    <scope>NUCLEOTIDE SEQUENCE [LARGE SCALE GENOMIC DNA]</scope>
    <source>
        <strain evidence="1 2">LMG 21312</strain>
    </source>
</reference>
<dbReference type="RefSeq" id="WP_182944109.1">
    <property type="nucleotide sequence ID" value="NZ_JABEQH010000017.1"/>
</dbReference>
<dbReference type="EMBL" id="JABEQH010000017">
    <property type="protein sequence ID" value="MBB2176760.1"/>
    <property type="molecule type" value="Genomic_DNA"/>
</dbReference>
<protein>
    <submittedName>
        <fullName evidence="1">Addiction module toxin RelE</fullName>
    </submittedName>
</protein>
<dbReference type="Proteomes" id="UP000561066">
    <property type="component" value="Unassembled WGS sequence"/>
</dbReference>
<dbReference type="PIRSF" id="PIRSF039032">
    <property type="entry name" value="HigB-2"/>
    <property type="match status" value="1"/>
</dbReference>
<evidence type="ECO:0000313" key="2">
    <source>
        <dbReference type="Proteomes" id="UP000561066"/>
    </source>
</evidence>
<gene>
    <name evidence="1" type="ORF">HLH21_12630</name>
</gene>
<evidence type="ECO:0000313" key="1">
    <source>
        <dbReference type="EMBL" id="MBB2176760.1"/>
    </source>
</evidence>
<sequence length="112" mass="12219">MHTVAETSIFTKRADDLLNKDERNELIRVLASDPYGGDLVPGLGGIRKMRFAAGGQGKRGAFRVIWYVVSDDLPALALLIYGKNEQANPSPDQRKAMLAVVARMKMMAGKGT</sequence>